<proteinExistence type="predicted"/>
<dbReference type="RefSeq" id="WP_349543472.1">
    <property type="nucleotide sequence ID" value="NZ_JAOALG010000001.1"/>
</dbReference>
<dbReference type="EMBL" id="JAOALG010000001">
    <property type="protein sequence ID" value="MEQ5841593.1"/>
    <property type="molecule type" value="Genomic_DNA"/>
</dbReference>
<name>A0ABV1LQN4_9BURK</name>
<organism evidence="1 2">
    <name type="scientific">Paraburkholderia acidicola</name>
    <dbReference type="NCBI Taxonomy" id="1912599"/>
    <lineage>
        <taxon>Bacteria</taxon>
        <taxon>Pseudomonadati</taxon>
        <taxon>Pseudomonadota</taxon>
        <taxon>Betaproteobacteria</taxon>
        <taxon>Burkholderiales</taxon>
        <taxon>Burkholderiaceae</taxon>
        <taxon>Paraburkholderia</taxon>
    </lineage>
</organism>
<dbReference type="Proteomes" id="UP001469089">
    <property type="component" value="Unassembled WGS sequence"/>
</dbReference>
<comment type="caution">
    <text evidence="1">The sequence shown here is derived from an EMBL/GenBank/DDBJ whole genome shotgun (WGS) entry which is preliminary data.</text>
</comment>
<dbReference type="NCBIfam" id="NF041551">
    <property type="entry name" value="YlcI_YnfO_N"/>
    <property type="match status" value="1"/>
</dbReference>
<accession>A0ABV1LQN4</accession>
<evidence type="ECO:0000313" key="2">
    <source>
        <dbReference type="Proteomes" id="UP001469089"/>
    </source>
</evidence>
<protein>
    <submittedName>
        <fullName evidence="1">Prevent-host-death protein</fullName>
    </submittedName>
</protein>
<evidence type="ECO:0000313" key="1">
    <source>
        <dbReference type="EMBL" id="MEQ5841593.1"/>
    </source>
</evidence>
<gene>
    <name evidence="1" type="ORF">N0A02_19365</name>
</gene>
<keyword evidence="2" id="KW-1185">Reference proteome</keyword>
<sequence>MKSATFPSIRVEPELRDTAESVLGEGETLADFVVQSIREGIERRRNQSEFIARGIASREAVRCTGDYLPASEVLQTLKRRLDAVRDTKPIPR</sequence>
<reference evidence="1 2" key="1">
    <citation type="journal article" date="2024" name="Chem. Sci.">
        <title>Discovery of a lagriamide polyketide by integrated genome mining, isotopic labeling, and untargeted metabolomics.</title>
        <authorList>
            <person name="Fergusson C.H."/>
            <person name="Saulog J."/>
            <person name="Paulo B.S."/>
            <person name="Wilson D.M."/>
            <person name="Liu D.Y."/>
            <person name="Morehouse N.J."/>
            <person name="Waterworth S."/>
            <person name="Barkei J."/>
            <person name="Gray C.A."/>
            <person name="Kwan J.C."/>
            <person name="Eustaquio A.S."/>
            <person name="Linington R.G."/>
        </authorList>
    </citation>
    <scope>NUCLEOTIDE SEQUENCE [LARGE SCALE GENOMIC DNA]</scope>
    <source>
        <strain evidence="1 2">RL17-338-BIF-B</strain>
    </source>
</reference>